<evidence type="ECO:0000256" key="1">
    <source>
        <dbReference type="ARBA" id="ARBA00023157"/>
    </source>
</evidence>
<comment type="caution">
    <text evidence="2">Lacks conserved residue(s) required for the propagation of feature annotation.</text>
</comment>
<dbReference type="InterPro" id="IPR029034">
    <property type="entry name" value="Cystine-knot_cytokine"/>
</dbReference>
<accession>A0A7M5WMQ5</accession>
<feature type="signal peptide" evidence="3">
    <location>
        <begin position="1"/>
        <end position="19"/>
    </location>
</feature>
<evidence type="ECO:0000313" key="6">
    <source>
        <dbReference type="Proteomes" id="UP000594262"/>
    </source>
</evidence>
<protein>
    <recommendedName>
        <fullName evidence="4">CTCK domain-containing protein</fullName>
    </recommendedName>
</protein>
<dbReference type="EnsemblMetazoa" id="CLYHEMT011977.1">
    <property type="protein sequence ID" value="CLYHEMP011977.1"/>
    <property type="gene ID" value="CLYHEMG011977"/>
</dbReference>
<keyword evidence="6" id="KW-1185">Reference proteome</keyword>
<evidence type="ECO:0000256" key="3">
    <source>
        <dbReference type="SAM" id="SignalP"/>
    </source>
</evidence>
<dbReference type="InterPro" id="IPR006207">
    <property type="entry name" value="Cys_knot_C"/>
</dbReference>
<dbReference type="PROSITE" id="PS01185">
    <property type="entry name" value="CTCK_1"/>
    <property type="match status" value="1"/>
</dbReference>
<dbReference type="AlphaFoldDB" id="A0A7M5WMQ5"/>
<proteinExistence type="predicted"/>
<sequence length="148" mass="17040">MNTFNLFLILSMSVTATFCLPTTSIVSIDDNCRQEFVPKTIHINGCRDRHFPRFPVCKGSCFSSEGLEGVLVLDDNYMASRKKDTCECCEPIAHKIFNVEFSCLFNQKKLVPIHVPTTCKCTACRADDYDIVEKSPPTMKRKRKWRRY</sequence>
<reference evidence="5" key="1">
    <citation type="submission" date="2021-01" db="UniProtKB">
        <authorList>
            <consortium name="EnsemblMetazoa"/>
        </authorList>
    </citation>
    <scope>IDENTIFICATION</scope>
</reference>
<feature type="domain" description="CTCK" evidence="4">
    <location>
        <begin position="19"/>
        <end position="125"/>
    </location>
</feature>
<feature type="chain" id="PRO_5029493613" description="CTCK domain-containing protein" evidence="3">
    <location>
        <begin position="20"/>
        <end position="148"/>
    </location>
</feature>
<dbReference type="PROSITE" id="PS01225">
    <property type="entry name" value="CTCK_2"/>
    <property type="match status" value="1"/>
</dbReference>
<evidence type="ECO:0000259" key="4">
    <source>
        <dbReference type="PROSITE" id="PS01225"/>
    </source>
</evidence>
<dbReference type="Gene3D" id="2.10.90.10">
    <property type="entry name" value="Cystine-knot cytokines"/>
    <property type="match status" value="1"/>
</dbReference>
<keyword evidence="3" id="KW-0732">Signal</keyword>
<name>A0A7M5WMQ5_9CNID</name>
<evidence type="ECO:0000313" key="5">
    <source>
        <dbReference type="EnsemblMetazoa" id="CLYHEMP011977.1"/>
    </source>
</evidence>
<keyword evidence="1" id="KW-1015">Disulfide bond</keyword>
<evidence type="ECO:0000256" key="2">
    <source>
        <dbReference type="PROSITE-ProRule" id="PRU00039"/>
    </source>
</evidence>
<dbReference type="Proteomes" id="UP000594262">
    <property type="component" value="Unplaced"/>
</dbReference>
<dbReference type="SMART" id="SM00041">
    <property type="entry name" value="CT"/>
    <property type="match status" value="1"/>
</dbReference>
<organism evidence="5 6">
    <name type="scientific">Clytia hemisphaerica</name>
    <dbReference type="NCBI Taxonomy" id="252671"/>
    <lineage>
        <taxon>Eukaryota</taxon>
        <taxon>Metazoa</taxon>
        <taxon>Cnidaria</taxon>
        <taxon>Hydrozoa</taxon>
        <taxon>Hydroidolina</taxon>
        <taxon>Leptothecata</taxon>
        <taxon>Obeliida</taxon>
        <taxon>Clytiidae</taxon>
        <taxon>Clytia</taxon>
    </lineage>
</organism>